<sequence>MICPGCKKRSLKAFKYRESPRSWVKRFEKEHGLLRYKSEICQLPNGNARLWNREEVATLNIKSVVESYIGVLCIIGCGCFCVFYRNYARRKFYNLPTIKITLPSTSSLIDSFHQDDPEEGFLKVPPRNSKREKKDKTRRLTEDSILPPSQQKEGYDTDGLKEIDIDGSSGDLGEKIINSQEFEDYDEEAPNFDTEENVENENEENLKSLRDFKADSKKSLKSLIKVSHENFKNLFSSNSNTSVNNSNNININNQNGNNIIIQNVHTQKNENCQVNSIYDKEKSCSEILYKEKVIHPANSSLKYLNDESNKNGHFSFPRRKSQEIN</sequence>
<dbReference type="EMBL" id="JADGJW010000053">
    <property type="protein sequence ID" value="KAJ3225769.1"/>
    <property type="molecule type" value="Genomic_DNA"/>
</dbReference>
<keyword evidence="2" id="KW-0472">Membrane</keyword>
<feature type="transmembrane region" description="Helical" evidence="2">
    <location>
        <begin position="67"/>
        <end position="84"/>
    </location>
</feature>
<dbReference type="Proteomes" id="UP001211065">
    <property type="component" value="Unassembled WGS sequence"/>
</dbReference>
<feature type="region of interest" description="Disordered" evidence="1">
    <location>
        <begin position="117"/>
        <end position="164"/>
    </location>
</feature>
<evidence type="ECO:0000256" key="1">
    <source>
        <dbReference type="SAM" id="MobiDB-lite"/>
    </source>
</evidence>
<feature type="region of interest" description="Disordered" evidence="1">
    <location>
        <begin position="306"/>
        <end position="325"/>
    </location>
</feature>
<protein>
    <submittedName>
        <fullName evidence="3">Uncharacterized protein</fullName>
    </submittedName>
</protein>
<comment type="caution">
    <text evidence="3">The sequence shown here is derived from an EMBL/GenBank/DDBJ whole genome shotgun (WGS) entry which is preliminary data.</text>
</comment>
<evidence type="ECO:0000313" key="4">
    <source>
        <dbReference type="Proteomes" id="UP001211065"/>
    </source>
</evidence>
<keyword evidence="2" id="KW-1133">Transmembrane helix</keyword>
<gene>
    <name evidence="3" type="ORF">HK099_006269</name>
</gene>
<organism evidence="3 4">
    <name type="scientific">Clydaea vesicula</name>
    <dbReference type="NCBI Taxonomy" id="447962"/>
    <lineage>
        <taxon>Eukaryota</taxon>
        <taxon>Fungi</taxon>
        <taxon>Fungi incertae sedis</taxon>
        <taxon>Chytridiomycota</taxon>
        <taxon>Chytridiomycota incertae sedis</taxon>
        <taxon>Chytridiomycetes</taxon>
        <taxon>Lobulomycetales</taxon>
        <taxon>Lobulomycetaceae</taxon>
        <taxon>Clydaea</taxon>
    </lineage>
</organism>
<name>A0AAD5U7G5_9FUNG</name>
<feature type="compositionally biased region" description="Basic and acidic residues" evidence="1">
    <location>
        <begin position="153"/>
        <end position="164"/>
    </location>
</feature>
<evidence type="ECO:0000313" key="3">
    <source>
        <dbReference type="EMBL" id="KAJ3225769.1"/>
    </source>
</evidence>
<proteinExistence type="predicted"/>
<dbReference type="AlphaFoldDB" id="A0AAD5U7G5"/>
<evidence type="ECO:0000256" key="2">
    <source>
        <dbReference type="SAM" id="Phobius"/>
    </source>
</evidence>
<reference evidence="3" key="1">
    <citation type="submission" date="2020-05" db="EMBL/GenBank/DDBJ databases">
        <title>Phylogenomic resolution of chytrid fungi.</title>
        <authorList>
            <person name="Stajich J.E."/>
            <person name="Amses K."/>
            <person name="Simmons R."/>
            <person name="Seto K."/>
            <person name="Myers J."/>
            <person name="Bonds A."/>
            <person name="Quandt C.A."/>
            <person name="Barry K."/>
            <person name="Liu P."/>
            <person name="Grigoriev I."/>
            <person name="Longcore J.E."/>
            <person name="James T.Y."/>
        </authorList>
    </citation>
    <scope>NUCLEOTIDE SEQUENCE</scope>
    <source>
        <strain evidence="3">JEL0476</strain>
    </source>
</reference>
<accession>A0AAD5U7G5</accession>
<feature type="compositionally biased region" description="Basic and acidic residues" evidence="1">
    <location>
        <begin position="132"/>
        <end position="142"/>
    </location>
</feature>
<keyword evidence="2" id="KW-0812">Transmembrane</keyword>
<keyword evidence="4" id="KW-1185">Reference proteome</keyword>